<dbReference type="PANTHER" id="PTHR30237:SF2">
    <property type="entry name" value="MUREIN TETRAPEPTIDE CARBOXYPEPTIDASE"/>
    <property type="match status" value="1"/>
</dbReference>
<protein>
    <submittedName>
        <fullName evidence="9">LD-carboxypeptidase</fullName>
    </submittedName>
</protein>
<dbReference type="Pfam" id="PF17676">
    <property type="entry name" value="Peptidase_S66C"/>
    <property type="match status" value="1"/>
</dbReference>
<keyword evidence="3" id="KW-0645">Protease</keyword>
<dbReference type="InterPro" id="IPR003507">
    <property type="entry name" value="S66_fam"/>
</dbReference>
<evidence type="ECO:0000256" key="3">
    <source>
        <dbReference type="ARBA" id="ARBA00022670"/>
    </source>
</evidence>
<evidence type="ECO:0000256" key="2">
    <source>
        <dbReference type="ARBA" id="ARBA00022645"/>
    </source>
</evidence>
<dbReference type="InterPro" id="IPR027461">
    <property type="entry name" value="Carboxypeptidase_A_C_sf"/>
</dbReference>
<feature type="domain" description="LD-carboxypeptidase C-terminal" evidence="8">
    <location>
        <begin position="173"/>
        <end position="289"/>
    </location>
</feature>
<proteinExistence type="inferred from homology"/>
<name>A0A2P7N1F2_9CYAN</name>
<organism evidence="9 10">
    <name type="scientific">Cyanobium usitatum str. Tous</name>
    <dbReference type="NCBI Taxonomy" id="2116684"/>
    <lineage>
        <taxon>Bacteria</taxon>
        <taxon>Bacillati</taxon>
        <taxon>Cyanobacteriota</taxon>
        <taxon>Cyanophyceae</taxon>
        <taxon>Synechococcales</taxon>
        <taxon>Prochlorococcaceae</taxon>
        <taxon>Cyanobium</taxon>
    </lineage>
</organism>
<feature type="active site" description="Charge relay system" evidence="6">
    <location>
        <position position="274"/>
    </location>
</feature>
<comment type="caution">
    <text evidence="9">The sequence shown here is derived from an EMBL/GenBank/DDBJ whole genome shotgun (WGS) entry which is preliminary data.</text>
</comment>
<dbReference type="Proteomes" id="UP000243002">
    <property type="component" value="Unassembled WGS sequence"/>
</dbReference>
<keyword evidence="2 9" id="KW-0121">Carboxypeptidase</keyword>
<dbReference type="OrthoDB" id="9807329at2"/>
<dbReference type="PANTHER" id="PTHR30237">
    <property type="entry name" value="MURAMOYLTETRAPEPTIDE CARBOXYPEPTIDASE"/>
    <property type="match status" value="1"/>
</dbReference>
<feature type="active site" description="Nucleophile" evidence="6">
    <location>
        <position position="112"/>
    </location>
</feature>
<evidence type="ECO:0000256" key="5">
    <source>
        <dbReference type="ARBA" id="ARBA00022825"/>
    </source>
</evidence>
<dbReference type="GO" id="GO:0004180">
    <property type="term" value="F:carboxypeptidase activity"/>
    <property type="evidence" value="ECO:0007669"/>
    <property type="project" value="UniProtKB-KW"/>
</dbReference>
<dbReference type="Pfam" id="PF02016">
    <property type="entry name" value="Peptidase_S66"/>
    <property type="match status" value="1"/>
</dbReference>
<evidence type="ECO:0000256" key="4">
    <source>
        <dbReference type="ARBA" id="ARBA00022801"/>
    </source>
</evidence>
<sequence>MSQVIRQPSPLRPGDRVQLVAASSALLGEDALARLEAGIAVLEGWGLEVERTPLHGRQWGYLAGQDQERRGDLEAAARRGAELLACVRGGWGAARLLEAPLALPARWLLGFSDVTSLLWAQLAQGQGGAIHGPLLTTLAAEPAWSQERLRCLLFGEPLGDLQGEGWCGGSAAGPLLAANLTVATHLLGTPYLPDLRGAILVLEDVGEAPYRIERMLTHWRLGGGLQQLAGIGLGQFTDCDENPAEADRFSLEQVLRERTSDLGIPVVSNLPMGHVAGNAALPLGAWAELDGSSGQLRISSAKQAPPLPR</sequence>
<dbReference type="RefSeq" id="WP_106501452.1">
    <property type="nucleotide sequence ID" value="NZ_PXXO01000001.1"/>
</dbReference>
<dbReference type="GO" id="GO:0008236">
    <property type="term" value="F:serine-type peptidase activity"/>
    <property type="evidence" value="ECO:0007669"/>
    <property type="project" value="UniProtKB-KW"/>
</dbReference>
<evidence type="ECO:0000259" key="7">
    <source>
        <dbReference type="Pfam" id="PF02016"/>
    </source>
</evidence>
<dbReference type="InterPro" id="IPR027478">
    <property type="entry name" value="LdcA_N"/>
</dbReference>
<dbReference type="CDD" id="cd07025">
    <property type="entry name" value="Peptidase_S66"/>
    <property type="match status" value="1"/>
</dbReference>
<dbReference type="AlphaFoldDB" id="A0A2P7N1F2"/>
<dbReference type="InterPro" id="IPR040449">
    <property type="entry name" value="Peptidase_S66_N"/>
</dbReference>
<evidence type="ECO:0000256" key="1">
    <source>
        <dbReference type="ARBA" id="ARBA00010233"/>
    </source>
</evidence>
<feature type="active site" description="Charge relay system" evidence="6">
    <location>
        <position position="203"/>
    </location>
</feature>
<dbReference type="InterPro" id="IPR029062">
    <property type="entry name" value="Class_I_gatase-like"/>
</dbReference>
<gene>
    <name evidence="9" type="ORF">C7K55_00495</name>
</gene>
<dbReference type="GO" id="GO:0006508">
    <property type="term" value="P:proteolysis"/>
    <property type="evidence" value="ECO:0007669"/>
    <property type="project" value="UniProtKB-KW"/>
</dbReference>
<evidence type="ECO:0000256" key="6">
    <source>
        <dbReference type="PIRSR" id="PIRSR028757-1"/>
    </source>
</evidence>
<keyword evidence="10" id="KW-1185">Reference proteome</keyword>
<comment type="similarity">
    <text evidence="1">Belongs to the peptidase S66 family.</text>
</comment>
<feature type="domain" description="LD-carboxypeptidase N-terminal" evidence="7">
    <location>
        <begin position="17"/>
        <end position="132"/>
    </location>
</feature>
<dbReference type="SUPFAM" id="SSF141986">
    <property type="entry name" value="LD-carboxypeptidase A C-terminal domain-like"/>
    <property type="match status" value="1"/>
</dbReference>
<evidence type="ECO:0000313" key="9">
    <source>
        <dbReference type="EMBL" id="PSJ07266.1"/>
    </source>
</evidence>
<evidence type="ECO:0000313" key="10">
    <source>
        <dbReference type="Proteomes" id="UP000243002"/>
    </source>
</evidence>
<reference evidence="9 10" key="1">
    <citation type="journal article" date="2018" name="Environ. Microbiol.">
        <title>Ecological and genomic features of two widespread freshwater picocyanobacteria.</title>
        <authorList>
            <person name="Cabello-Yeves P.J."/>
            <person name="Picazo A."/>
            <person name="Camacho A."/>
            <person name="Callieri C."/>
            <person name="Rosselli R."/>
            <person name="Roda-Garcia J.J."/>
            <person name="Coutinho F.H."/>
            <person name="Rodriguez-Valera F."/>
        </authorList>
    </citation>
    <scope>NUCLEOTIDE SEQUENCE [LARGE SCALE GENOMIC DNA]</scope>
    <source>
        <strain evidence="9 10">Tous</strain>
    </source>
</reference>
<dbReference type="PIRSF" id="PIRSF028757">
    <property type="entry name" value="LD-carboxypeptidase"/>
    <property type="match status" value="1"/>
</dbReference>
<accession>A0A2P7N1F2</accession>
<evidence type="ECO:0000259" key="8">
    <source>
        <dbReference type="Pfam" id="PF17676"/>
    </source>
</evidence>
<dbReference type="SUPFAM" id="SSF52317">
    <property type="entry name" value="Class I glutamine amidotransferase-like"/>
    <property type="match status" value="1"/>
</dbReference>
<dbReference type="EMBL" id="PXXO01000001">
    <property type="protein sequence ID" value="PSJ07266.1"/>
    <property type="molecule type" value="Genomic_DNA"/>
</dbReference>
<dbReference type="Gene3D" id="3.40.50.10740">
    <property type="entry name" value="Class I glutamine amidotransferase-like"/>
    <property type="match status" value="1"/>
</dbReference>
<keyword evidence="5" id="KW-0720">Serine protease</keyword>
<dbReference type="InterPro" id="IPR040921">
    <property type="entry name" value="Peptidase_S66C"/>
</dbReference>
<dbReference type="Gene3D" id="3.50.30.60">
    <property type="entry name" value="LD-carboxypeptidase A C-terminal domain-like"/>
    <property type="match status" value="1"/>
</dbReference>
<keyword evidence="4" id="KW-0378">Hydrolase</keyword>